<evidence type="ECO:0000256" key="1">
    <source>
        <dbReference type="SAM" id="MobiDB-lite"/>
    </source>
</evidence>
<organism evidence="2 3">
    <name type="scientific">Chitinophaga jiangningensis</name>
    <dbReference type="NCBI Taxonomy" id="1419482"/>
    <lineage>
        <taxon>Bacteria</taxon>
        <taxon>Pseudomonadati</taxon>
        <taxon>Bacteroidota</taxon>
        <taxon>Chitinophagia</taxon>
        <taxon>Chitinophagales</taxon>
        <taxon>Chitinophagaceae</taxon>
        <taxon>Chitinophaga</taxon>
    </lineage>
</organism>
<name>A0A1M7K1V7_9BACT</name>
<sequence>MRKLLLVPLAFLFILSCRKPQNEPVHGDLIKNAKEFFDQNLKRNEFKNAKVSQIPNGELIWEQATIRSMSRATVVQVPLSSDSAGVTYGNHILPLSIKDYLFIYKDADSNYRSLVMRCIPHGSNGHGFSGLVLLSDWDGNNCRINALDGGAVSTTNARKTSSDGFNNAIRSCVTVNYWYSVNGGPWQFNFSNTFCTGDAGPEGPGENAPGDWQELPPPEGGGSSGSGSGETPGNMPPPPVILTDVVDELSSPCFKATLQYMGFNNLTSSLARTLSTLYQTSDVVNARFNEGQLADTVDAKNIPGVAGSGGAAVVNIDITLNNSIANGSREYIAATILHELIHGYFFVKYNVYNNNPWDHGQMAGDSFFNSMVLALQEMYPGISLADAQSLTWRGLEETPQYQALSLAQKQSIQSIAGKYRNGELGTKCN</sequence>
<dbReference type="EMBL" id="FRBL01000009">
    <property type="protein sequence ID" value="SHM58787.1"/>
    <property type="molecule type" value="Genomic_DNA"/>
</dbReference>
<protein>
    <submittedName>
        <fullName evidence="2">Uncharacterized protein</fullName>
    </submittedName>
</protein>
<proteinExistence type="predicted"/>
<feature type="compositionally biased region" description="Gly residues" evidence="1">
    <location>
        <begin position="220"/>
        <end position="230"/>
    </location>
</feature>
<dbReference type="Proteomes" id="UP000184420">
    <property type="component" value="Unassembled WGS sequence"/>
</dbReference>
<feature type="region of interest" description="Disordered" evidence="1">
    <location>
        <begin position="198"/>
        <end position="240"/>
    </location>
</feature>
<dbReference type="RefSeq" id="WP_073085520.1">
    <property type="nucleotide sequence ID" value="NZ_FRBL01000009.1"/>
</dbReference>
<evidence type="ECO:0000313" key="2">
    <source>
        <dbReference type="EMBL" id="SHM58787.1"/>
    </source>
</evidence>
<evidence type="ECO:0000313" key="3">
    <source>
        <dbReference type="Proteomes" id="UP000184420"/>
    </source>
</evidence>
<dbReference type="STRING" id="1419482.SAMN05444266_10998"/>
<reference evidence="2 3" key="1">
    <citation type="submission" date="2016-11" db="EMBL/GenBank/DDBJ databases">
        <authorList>
            <person name="Jaros S."/>
            <person name="Januszkiewicz K."/>
            <person name="Wedrychowicz H."/>
        </authorList>
    </citation>
    <scope>NUCLEOTIDE SEQUENCE [LARGE SCALE GENOMIC DNA]</scope>
    <source>
        <strain evidence="2 3">DSM 27406</strain>
    </source>
</reference>
<gene>
    <name evidence="2" type="ORF">SAMN05444266_10998</name>
</gene>
<keyword evidence="3" id="KW-1185">Reference proteome</keyword>
<accession>A0A1M7K1V7</accession>
<dbReference type="OrthoDB" id="672188at2"/>
<feature type="compositionally biased region" description="Low complexity" evidence="1">
    <location>
        <begin position="198"/>
        <end position="211"/>
    </location>
</feature>
<dbReference type="AlphaFoldDB" id="A0A1M7K1V7"/>
<dbReference type="PROSITE" id="PS51257">
    <property type="entry name" value="PROKAR_LIPOPROTEIN"/>
    <property type="match status" value="1"/>
</dbReference>